<evidence type="ECO:0000313" key="5">
    <source>
        <dbReference type="EMBL" id="WIM05633.1"/>
    </source>
</evidence>
<dbReference type="EMBL" id="CP107246">
    <property type="protein sequence ID" value="WIM05633.1"/>
    <property type="molecule type" value="Genomic_DNA"/>
</dbReference>
<accession>A0AA49FLC6</accession>
<keyword evidence="3" id="KW-0175">Coiled coil</keyword>
<dbReference type="InterPro" id="IPR011006">
    <property type="entry name" value="CheY-like_superfamily"/>
</dbReference>
<dbReference type="GO" id="GO:0000160">
    <property type="term" value="P:phosphorelay signal transduction system"/>
    <property type="evidence" value="ECO:0007669"/>
    <property type="project" value="InterPro"/>
</dbReference>
<dbReference type="Pfam" id="PF00072">
    <property type="entry name" value="Response_reg"/>
    <property type="match status" value="1"/>
</dbReference>
<evidence type="ECO:0000256" key="2">
    <source>
        <dbReference type="PROSITE-ProRule" id="PRU00169"/>
    </source>
</evidence>
<evidence type="ECO:0000256" key="1">
    <source>
        <dbReference type="ARBA" id="ARBA00022553"/>
    </source>
</evidence>
<proteinExistence type="predicted"/>
<dbReference type="PANTHER" id="PTHR44591:SF19">
    <property type="entry name" value="TWO-COMPONENT RESPONSE REGULATOR-RELATED"/>
    <property type="match status" value="1"/>
</dbReference>
<dbReference type="SUPFAM" id="SSF52172">
    <property type="entry name" value="CheY-like"/>
    <property type="match status" value="1"/>
</dbReference>
<evidence type="ECO:0000259" key="4">
    <source>
        <dbReference type="PROSITE" id="PS50110"/>
    </source>
</evidence>
<gene>
    <name evidence="5" type="ORF">OHM77_13305</name>
</gene>
<dbReference type="SMART" id="SM00448">
    <property type="entry name" value="REC"/>
    <property type="match status" value="1"/>
</dbReference>
<dbReference type="PANTHER" id="PTHR44591">
    <property type="entry name" value="STRESS RESPONSE REGULATOR PROTEIN 1"/>
    <property type="match status" value="1"/>
</dbReference>
<dbReference type="InterPro" id="IPR001789">
    <property type="entry name" value="Sig_transdc_resp-reg_receiver"/>
</dbReference>
<dbReference type="AlphaFoldDB" id="A0AA49FLC6"/>
<sequence>MSERTLLLVDDEESILSSLNRLLRRDGYRILRAGSGQEGLELLAANPVGVIISDQRMPVMTGTEFFSRVKDLYPETVRIILSGYTELDSITDAINRGAIYKFLSKPWDDDLLRANVDEAFRHHEMKQENQRLTGELQAANEALSALNRDLERRVEEKTREMVRNLNILRVSQEILDHLPVAVVGVDEDGMIAVTNQRANELFARPENGPLLGETAEGRIPAPLLECMKGCADLAGCDRQPSRKTGCLDDGAACDYWCYPMGVTSPARGCVLVVDPKQAGNAGS</sequence>
<dbReference type="InterPro" id="IPR050595">
    <property type="entry name" value="Bact_response_regulator"/>
</dbReference>
<dbReference type="KEGG" id="npv:OHM77_13305"/>
<dbReference type="PROSITE" id="PS50110">
    <property type="entry name" value="RESPONSE_REGULATORY"/>
    <property type="match status" value="1"/>
</dbReference>
<feature type="domain" description="Response regulatory" evidence="4">
    <location>
        <begin position="5"/>
        <end position="120"/>
    </location>
</feature>
<evidence type="ECO:0000256" key="3">
    <source>
        <dbReference type="SAM" id="Coils"/>
    </source>
</evidence>
<organism evidence="5">
    <name type="scientific">Candidatus Nitricoxidivorans perseverans</name>
    <dbReference type="NCBI Taxonomy" id="2975601"/>
    <lineage>
        <taxon>Bacteria</taxon>
        <taxon>Pseudomonadati</taxon>
        <taxon>Pseudomonadota</taxon>
        <taxon>Betaproteobacteria</taxon>
        <taxon>Nitrosomonadales</taxon>
        <taxon>Sterolibacteriaceae</taxon>
        <taxon>Candidatus Nitricoxidivorans</taxon>
    </lineage>
</organism>
<protein>
    <submittedName>
        <fullName evidence="5">Response regulator</fullName>
    </submittedName>
</protein>
<reference evidence="5" key="1">
    <citation type="journal article" date="2023" name="Nat. Microbiol.">
        <title>Enrichment and characterization of a nitric oxide-reducing microbial community in a continuous bioreactor.</title>
        <authorList>
            <person name="Garrido-Amador P."/>
            <person name="Stortenbeker N."/>
            <person name="Wessels H.J.C.T."/>
            <person name="Speth D.R."/>
            <person name="Garcia-Heredia I."/>
            <person name="Kartal B."/>
        </authorList>
    </citation>
    <scope>NUCLEOTIDE SEQUENCE</scope>
    <source>
        <strain evidence="5">MAG1</strain>
    </source>
</reference>
<dbReference type="Gene3D" id="3.40.50.2300">
    <property type="match status" value="1"/>
</dbReference>
<feature type="modified residue" description="4-aspartylphosphate" evidence="2">
    <location>
        <position position="54"/>
    </location>
</feature>
<keyword evidence="1 2" id="KW-0597">Phosphoprotein</keyword>
<dbReference type="CDD" id="cd17569">
    <property type="entry name" value="REC_HupR-like"/>
    <property type="match status" value="1"/>
</dbReference>
<name>A0AA49FLC6_9PROT</name>
<feature type="coiled-coil region" evidence="3">
    <location>
        <begin position="122"/>
        <end position="160"/>
    </location>
</feature>
<dbReference type="Proteomes" id="UP001234916">
    <property type="component" value="Chromosome"/>
</dbReference>